<keyword evidence="1" id="KW-0812">Transmembrane</keyword>
<keyword evidence="3" id="KW-1185">Reference proteome</keyword>
<dbReference type="AlphaFoldDB" id="A0A7S8EAD4"/>
<dbReference type="RefSeq" id="WP_195171276.1">
    <property type="nucleotide sequence ID" value="NZ_CP062983.1"/>
</dbReference>
<reference evidence="2 3" key="1">
    <citation type="submission" date="2020-02" db="EMBL/GenBank/DDBJ databases">
        <authorList>
            <person name="Zheng R.K."/>
            <person name="Sun C.M."/>
        </authorList>
    </citation>
    <scope>NUCLEOTIDE SEQUENCE [LARGE SCALE GENOMIC DNA]</scope>
    <source>
        <strain evidence="3">rifampicinis</strain>
    </source>
</reference>
<accession>A0A7S8EAD4</accession>
<keyword evidence="1" id="KW-0472">Membrane</keyword>
<organism evidence="2 3">
    <name type="scientific">Phototrophicus methaneseepsis</name>
    <dbReference type="NCBI Taxonomy" id="2710758"/>
    <lineage>
        <taxon>Bacteria</taxon>
        <taxon>Bacillati</taxon>
        <taxon>Chloroflexota</taxon>
        <taxon>Candidatus Thermofontia</taxon>
        <taxon>Phototrophicales</taxon>
        <taxon>Phototrophicaceae</taxon>
        <taxon>Phototrophicus</taxon>
    </lineage>
</organism>
<dbReference type="EMBL" id="CP062983">
    <property type="protein sequence ID" value="QPC83209.1"/>
    <property type="molecule type" value="Genomic_DNA"/>
</dbReference>
<protein>
    <submittedName>
        <fullName evidence="2">Uncharacterized protein</fullName>
    </submittedName>
</protein>
<name>A0A7S8EAD4_9CHLR</name>
<keyword evidence="1" id="KW-1133">Transmembrane helix</keyword>
<evidence type="ECO:0000313" key="2">
    <source>
        <dbReference type="EMBL" id="QPC83209.1"/>
    </source>
</evidence>
<evidence type="ECO:0000256" key="1">
    <source>
        <dbReference type="SAM" id="Phobius"/>
    </source>
</evidence>
<gene>
    <name evidence="2" type="ORF">G4Y79_02200</name>
</gene>
<evidence type="ECO:0000313" key="3">
    <source>
        <dbReference type="Proteomes" id="UP000594468"/>
    </source>
</evidence>
<feature type="transmembrane region" description="Helical" evidence="1">
    <location>
        <begin position="6"/>
        <end position="27"/>
    </location>
</feature>
<proteinExistence type="predicted"/>
<dbReference type="KEGG" id="pmet:G4Y79_02200"/>
<dbReference type="Proteomes" id="UP000594468">
    <property type="component" value="Chromosome"/>
</dbReference>
<sequence length="128" mass="14008">MQRFFISIGIGIVAGLLAGLFIGWNLAPTEYINSPMPALAERYQQEYTVMIAEGYLLDADALGAVERLRVLGVSNVPLYVQEVTETFISNSRDLEDIRKLVALAAGLGRLTPVMEPYYQLQPAAGTNS</sequence>